<dbReference type="SMART" id="SM00212">
    <property type="entry name" value="UBCc"/>
    <property type="match status" value="1"/>
</dbReference>
<comment type="catalytic activity">
    <reaction evidence="13">
        <text>S-ubiquitinyl-[E1 ubiquitin-activating enzyme]-L-cysteine + [acceptor protein]-L-lysine = [E1 ubiquitin-activating enzyme]-L-cysteine + N(6)-monoubiquitinyl-[acceptor protein]-L-lysine.</text>
        <dbReference type="EC" id="2.3.2.24"/>
    </reaction>
</comment>
<evidence type="ECO:0000256" key="15">
    <source>
        <dbReference type="PIRSR" id="PIRSR601577-2"/>
    </source>
</evidence>
<dbReference type="AlphaFoldDB" id="A0AB34GY88"/>
<keyword evidence="21" id="KW-1185">Reference proteome</keyword>
<dbReference type="GO" id="GO:0046872">
    <property type="term" value="F:metal ion binding"/>
    <property type="evidence" value="ECO:0007669"/>
    <property type="project" value="UniProtKB-KW"/>
</dbReference>
<dbReference type="PANTHER" id="PTHR24068">
    <property type="entry name" value="UBIQUITIN-CONJUGATING ENZYME E2"/>
    <property type="match status" value="1"/>
</dbReference>
<gene>
    <name evidence="20" type="ORF">J1605_008238</name>
</gene>
<evidence type="ECO:0000313" key="20">
    <source>
        <dbReference type="EMBL" id="KAJ8784394.1"/>
    </source>
</evidence>
<dbReference type="InterPro" id="IPR000608">
    <property type="entry name" value="UBC"/>
</dbReference>
<evidence type="ECO:0000256" key="8">
    <source>
        <dbReference type="ARBA" id="ARBA00022786"/>
    </source>
</evidence>
<dbReference type="GO" id="GO:0004222">
    <property type="term" value="F:metalloendopeptidase activity"/>
    <property type="evidence" value="ECO:0007669"/>
    <property type="project" value="UniProtKB-UniRule"/>
</dbReference>
<dbReference type="GO" id="GO:0016020">
    <property type="term" value="C:membrane"/>
    <property type="evidence" value="ECO:0007669"/>
    <property type="project" value="InterPro"/>
</dbReference>
<dbReference type="PROSITE" id="PS50127">
    <property type="entry name" value="UBC_2"/>
    <property type="match status" value="1"/>
</dbReference>
<evidence type="ECO:0000256" key="2">
    <source>
        <dbReference type="ARBA" id="ARBA00004906"/>
    </source>
</evidence>
<dbReference type="EMBL" id="JAIQCJ010002048">
    <property type="protein sequence ID" value="KAJ8784394.1"/>
    <property type="molecule type" value="Genomic_DNA"/>
</dbReference>
<dbReference type="Gene3D" id="3.90.132.10">
    <property type="entry name" value="Leishmanolysin , domain 2"/>
    <property type="match status" value="1"/>
</dbReference>
<evidence type="ECO:0000259" key="19">
    <source>
        <dbReference type="PROSITE" id="PS50127"/>
    </source>
</evidence>
<protein>
    <recommendedName>
        <fullName evidence="14 17">Leishmanolysin-like peptidase</fullName>
        <ecNumber evidence="17">3.4.24.-</ecNumber>
    </recommendedName>
</protein>
<evidence type="ECO:0000256" key="13">
    <source>
        <dbReference type="ARBA" id="ARBA00035845"/>
    </source>
</evidence>
<dbReference type="PROSITE" id="PS00183">
    <property type="entry name" value="UBC_1"/>
    <property type="match status" value="1"/>
</dbReference>
<evidence type="ECO:0000313" key="21">
    <source>
        <dbReference type="Proteomes" id="UP001159641"/>
    </source>
</evidence>
<dbReference type="FunFam" id="3.90.132.10:FF:000001">
    <property type="entry name" value="leishmanolysin-like peptidase isoform X2"/>
    <property type="match status" value="1"/>
</dbReference>
<dbReference type="SUPFAM" id="SSF55486">
    <property type="entry name" value="Metalloproteases ('zincins'), catalytic domain"/>
    <property type="match status" value="1"/>
</dbReference>
<comment type="pathway">
    <text evidence="2">Protein modification; protein ubiquitination.</text>
</comment>
<evidence type="ECO:0000256" key="7">
    <source>
        <dbReference type="ARBA" id="ARBA00022741"/>
    </source>
</evidence>
<dbReference type="Pfam" id="PF01457">
    <property type="entry name" value="Peptidase_M8"/>
    <property type="match status" value="1"/>
</dbReference>
<dbReference type="GO" id="GO:0007155">
    <property type="term" value="P:cell adhesion"/>
    <property type="evidence" value="ECO:0007669"/>
    <property type="project" value="InterPro"/>
</dbReference>
<dbReference type="GO" id="GO:0061631">
    <property type="term" value="F:ubiquitin conjugating enzyme activity"/>
    <property type="evidence" value="ECO:0007669"/>
    <property type="project" value="UniProtKB-EC"/>
</dbReference>
<evidence type="ECO:0000256" key="17">
    <source>
        <dbReference type="RuleBase" id="RU366077"/>
    </source>
</evidence>
<evidence type="ECO:0000256" key="11">
    <source>
        <dbReference type="ARBA" id="ARBA00022840"/>
    </source>
</evidence>
<dbReference type="GO" id="GO:0005524">
    <property type="term" value="F:ATP binding"/>
    <property type="evidence" value="ECO:0007669"/>
    <property type="project" value="UniProtKB-KW"/>
</dbReference>
<keyword evidence="5" id="KW-0808">Transferase</keyword>
<evidence type="ECO:0000256" key="14">
    <source>
        <dbReference type="ARBA" id="ARBA00039717"/>
    </source>
</evidence>
<dbReference type="Proteomes" id="UP001159641">
    <property type="component" value="Unassembled WGS sequence"/>
</dbReference>
<keyword evidence="12 15" id="KW-0482">Metalloprotease</keyword>
<dbReference type="EC" id="3.4.24.-" evidence="17"/>
<evidence type="ECO:0000256" key="5">
    <source>
        <dbReference type="ARBA" id="ARBA00022679"/>
    </source>
</evidence>
<evidence type="ECO:0000256" key="4">
    <source>
        <dbReference type="ARBA" id="ARBA00022670"/>
    </source>
</evidence>
<evidence type="ECO:0000256" key="9">
    <source>
        <dbReference type="ARBA" id="ARBA00022801"/>
    </source>
</evidence>
<organism evidence="20 21">
    <name type="scientific">Eschrichtius robustus</name>
    <name type="common">California gray whale</name>
    <name type="synonym">Eschrichtius gibbosus</name>
    <dbReference type="NCBI Taxonomy" id="9764"/>
    <lineage>
        <taxon>Eukaryota</taxon>
        <taxon>Metazoa</taxon>
        <taxon>Chordata</taxon>
        <taxon>Craniata</taxon>
        <taxon>Vertebrata</taxon>
        <taxon>Euteleostomi</taxon>
        <taxon>Mammalia</taxon>
        <taxon>Eutheria</taxon>
        <taxon>Laurasiatheria</taxon>
        <taxon>Artiodactyla</taxon>
        <taxon>Whippomorpha</taxon>
        <taxon>Cetacea</taxon>
        <taxon>Mysticeti</taxon>
        <taxon>Eschrichtiidae</taxon>
        <taxon>Eschrichtius</taxon>
    </lineage>
</organism>
<dbReference type="Gene3D" id="3.10.110.10">
    <property type="entry name" value="Ubiquitin Conjugating Enzyme"/>
    <property type="match status" value="1"/>
</dbReference>
<dbReference type="CDD" id="cd23792">
    <property type="entry name" value="UBCc_UBE2D"/>
    <property type="match status" value="1"/>
</dbReference>
<feature type="compositionally biased region" description="Basic residues" evidence="18">
    <location>
        <begin position="1"/>
        <end position="26"/>
    </location>
</feature>
<feature type="region of interest" description="Disordered" evidence="18">
    <location>
        <begin position="1"/>
        <end position="59"/>
    </location>
</feature>
<comment type="caution">
    <text evidence="20">The sequence shown here is derived from an EMBL/GenBank/DDBJ whole genome shotgun (WGS) entry which is preliminary data.</text>
</comment>
<dbReference type="FunFam" id="3.10.110.10:FF:000101">
    <property type="entry name" value="Ubiquitin-conjugating enzyme E2 D2"/>
    <property type="match status" value="1"/>
</dbReference>
<dbReference type="Pfam" id="PF00179">
    <property type="entry name" value="UQ_con"/>
    <property type="match status" value="1"/>
</dbReference>
<sequence length="404" mass="45838">MKSGPRPRRKRQLPWWRRRRLGRQRIKGPPPGDAVTPAGGSGAEWATAPSPSRRTRAPELPIFSGRPAITEAASRPLAPSPSLPCPCSRPGGRLHPPPTMALKRIHKELNDLARDPPAQCSAGPVGDDMFHWQATIMGPNDSPYQGGVFFLTIHFPTDYPFKPPKVAFTTRIYHPNINSNGSICLDILRSQWSPALTISKVLLSICSLLCDPNPDDPLVPEIARIYKTDREKYNRIAREWTQKYAMTVFLFFKCSLGLYQWSDKVVRKVERLWDIRDNKRVPHTVYLLVTPRVVDEARKHFNCPILEGMELENQGGMGTELNHWEKRLLENEAMTGSHTQNRVLSRITLALMEDTGAREPQLLSPQATTTEAHTPQLLKPMRLEPVLHNKRSHCHEKSAYRNEE</sequence>
<reference evidence="20 21" key="1">
    <citation type="submission" date="2022-11" db="EMBL/GenBank/DDBJ databases">
        <title>Whole genome sequence of Eschrichtius robustus ER-17-0199.</title>
        <authorList>
            <person name="Bruniche-Olsen A."/>
            <person name="Black A.N."/>
            <person name="Fields C.J."/>
            <person name="Walden K."/>
            <person name="Dewoody J.A."/>
        </authorList>
    </citation>
    <scope>NUCLEOTIDE SEQUENCE [LARGE SCALE GENOMIC DNA]</scope>
    <source>
        <strain evidence="20">ER-17-0199</strain>
        <tissue evidence="20">Blubber</tissue>
    </source>
</reference>
<dbReference type="InterPro" id="IPR001577">
    <property type="entry name" value="Peptidase_M8"/>
</dbReference>
<evidence type="ECO:0000256" key="18">
    <source>
        <dbReference type="SAM" id="MobiDB-lite"/>
    </source>
</evidence>
<evidence type="ECO:0000256" key="6">
    <source>
        <dbReference type="ARBA" id="ARBA00022723"/>
    </source>
</evidence>
<evidence type="ECO:0000256" key="3">
    <source>
        <dbReference type="ARBA" id="ARBA00005860"/>
    </source>
</evidence>
<keyword evidence="7" id="KW-0547">Nucleotide-binding</keyword>
<keyword evidence="11" id="KW-0067">ATP-binding</keyword>
<evidence type="ECO:0000256" key="16">
    <source>
        <dbReference type="PROSITE-ProRule" id="PRU10133"/>
    </source>
</evidence>
<keyword evidence="10 15" id="KW-0862">Zinc</keyword>
<feature type="binding site" evidence="15">
    <location>
        <position position="323"/>
    </location>
    <ligand>
        <name>Zn(2+)</name>
        <dbReference type="ChEBI" id="CHEBI:29105"/>
        <note>catalytic</note>
    </ligand>
</feature>
<name>A0AB34GY88_ESCRO</name>
<accession>A0AB34GY88</accession>
<keyword evidence="8" id="KW-0833">Ubl conjugation pathway</keyword>
<evidence type="ECO:0000256" key="1">
    <source>
        <dbReference type="ARBA" id="ARBA00000485"/>
    </source>
</evidence>
<proteinExistence type="inferred from homology"/>
<dbReference type="GO" id="GO:0006508">
    <property type="term" value="P:proteolysis"/>
    <property type="evidence" value="ECO:0007669"/>
    <property type="project" value="UniProtKB-KW"/>
</dbReference>
<dbReference type="InterPro" id="IPR016135">
    <property type="entry name" value="UBQ-conjugating_enzyme/RWD"/>
</dbReference>
<feature type="active site" description="Glycyl thioester intermediate" evidence="16">
    <location>
        <position position="184"/>
    </location>
</feature>
<evidence type="ECO:0000256" key="10">
    <source>
        <dbReference type="ARBA" id="ARBA00022833"/>
    </source>
</evidence>
<keyword evidence="6 15" id="KW-0479">Metal-binding</keyword>
<evidence type="ECO:0000256" key="12">
    <source>
        <dbReference type="ARBA" id="ARBA00023049"/>
    </source>
</evidence>
<dbReference type="SUPFAM" id="SSF54495">
    <property type="entry name" value="UBC-like"/>
    <property type="match status" value="1"/>
</dbReference>
<keyword evidence="9 17" id="KW-0378">Hydrolase</keyword>
<keyword evidence="4 17" id="KW-0645">Protease</keyword>
<comment type="cofactor">
    <cofactor evidence="15 17">
        <name>Zn(2+)</name>
        <dbReference type="ChEBI" id="CHEBI:29105"/>
    </cofactor>
    <text evidence="15 17">Binds 1 zinc ion per subunit.</text>
</comment>
<comment type="similarity">
    <text evidence="3 17">Belongs to the peptidase M8 family.</text>
</comment>
<dbReference type="InterPro" id="IPR023313">
    <property type="entry name" value="UBQ-conjugating_AS"/>
</dbReference>
<feature type="domain" description="UBC core" evidence="19">
    <location>
        <begin position="100"/>
        <end position="246"/>
    </location>
</feature>
<comment type="catalytic activity">
    <reaction evidence="1">
        <text>S-ubiquitinyl-[E1 ubiquitin-activating enzyme]-L-cysteine + [E2 ubiquitin-conjugating enzyme]-L-cysteine = [E1 ubiquitin-activating enzyme]-L-cysteine + S-ubiquitinyl-[E2 ubiquitin-conjugating enzyme]-L-cysteine.</text>
        <dbReference type="EC" id="2.3.2.23"/>
    </reaction>
</comment>